<keyword evidence="2" id="KW-0472">Membrane</keyword>
<dbReference type="InterPro" id="IPR011029">
    <property type="entry name" value="DEATH-like_dom_sf"/>
</dbReference>
<evidence type="ECO:0000256" key="3">
    <source>
        <dbReference type="SAM" id="SignalP"/>
    </source>
</evidence>
<name>A0A1X7UDP3_AMPQE</name>
<organism evidence="5">
    <name type="scientific">Amphimedon queenslandica</name>
    <name type="common">Sponge</name>
    <dbReference type="NCBI Taxonomy" id="400682"/>
    <lineage>
        <taxon>Eukaryota</taxon>
        <taxon>Metazoa</taxon>
        <taxon>Porifera</taxon>
        <taxon>Demospongiae</taxon>
        <taxon>Heteroscleromorpha</taxon>
        <taxon>Haplosclerida</taxon>
        <taxon>Niphatidae</taxon>
        <taxon>Amphimedon</taxon>
    </lineage>
</organism>
<feature type="signal peptide" evidence="3">
    <location>
        <begin position="1"/>
        <end position="18"/>
    </location>
</feature>
<feature type="chain" id="PRO_5012688377" description="Death domain-containing protein" evidence="3">
    <location>
        <begin position="19"/>
        <end position="624"/>
    </location>
</feature>
<dbReference type="EnsemblMetazoa" id="Aqu2.1.25882_001">
    <property type="protein sequence ID" value="Aqu2.1.25882_001"/>
    <property type="gene ID" value="Aqu2.1.25882"/>
</dbReference>
<accession>A0A1X7UDP3</accession>
<reference evidence="6" key="1">
    <citation type="journal article" date="2010" name="Nature">
        <title>The Amphimedon queenslandica genome and the evolution of animal complexity.</title>
        <authorList>
            <person name="Srivastava M."/>
            <person name="Simakov O."/>
            <person name="Chapman J."/>
            <person name="Fahey B."/>
            <person name="Gauthier M.E."/>
            <person name="Mitros T."/>
            <person name="Richards G.S."/>
            <person name="Conaco C."/>
            <person name="Dacre M."/>
            <person name="Hellsten U."/>
            <person name="Larroux C."/>
            <person name="Putnam N.H."/>
            <person name="Stanke M."/>
            <person name="Adamska M."/>
            <person name="Darling A."/>
            <person name="Degnan S.M."/>
            <person name="Oakley T.H."/>
            <person name="Plachetzki D.C."/>
            <person name="Zhai Y."/>
            <person name="Adamski M."/>
            <person name="Calcino A."/>
            <person name="Cummins S.F."/>
            <person name="Goodstein D.M."/>
            <person name="Harris C."/>
            <person name="Jackson D.J."/>
            <person name="Leys S.P."/>
            <person name="Shu S."/>
            <person name="Woodcroft B.J."/>
            <person name="Vervoort M."/>
            <person name="Kosik K.S."/>
            <person name="Manning G."/>
            <person name="Degnan B.M."/>
            <person name="Rokhsar D.S."/>
        </authorList>
    </citation>
    <scope>NUCLEOTIDE SEQUENCE [LARGE SCALE GENOMIC DNA]</scope>
</reference>
<evidence type="ECO:0000313" key="6">
    <source>
        <dbReference type="Proteomes" id="UP000007879"/>
    </source>
</evidence>
<keyword evidence="1" id="KW-0175">Coiled coil</keyword>
<keyword evidence="2" id="KW-0812">Transmembrane</keyword>
<dbReference type="Pfam" id="PF00531">
    <property type="entry name" value="Death"/>
    <property type="match status" value="1"/>
</dbReference>
<evidence type="ECO:0000313" key="5">
    <source>
        <dbReference type="EnsemblMetazoa" id="Aqu2.1.25882_001"/>
    </source>
</evidence>
<sequence length="624" mass="71983">MILSVVICILCFFSATASQSAIVPEKESGGRVPLEDQLKLGELQLTLNTLKKYYYKGRNWQSLCLALGLTDDTIGVIETNHIKNVERCLRECLSSWLRKEDLVNETGGPNWETLLNALRSIGENAAAEDIDKEKQPACFIFNKFHKRIFSSIRGYPEAIATLLHKEEMISDKVLKRIETNKGMGTDILLDEVHKIVYKNYKNVKKFAVILKKFTTTELVGKSILLEYGKKFTDEETESVDIAGAVKIRIPRNYEPKFKELRFLWWTTILDVVNLIKFPASQEKLMDYFFIDSKFVGEKPVKESVLNIMKDKCSLIDITTLEEIIRYLEIQEAKPIIKRYKKMVEEFCKDVSLRFGLNETIYKHPILKGERITIEVNRKVDDNTLNDIEDLLQIAFENYFFSVKLVTIRESNSFIIICSFPLILTDVLTATAVKNIEALKQKGIQQLTIGYVNVYSHGKVHDTQESRNVSDLIRKSQLQVSMVQMEAIRHYIEEKSAERNPIVIKDSGITYYWISALIVICVTTFALLYLMADKNYKSIMEKLSSNTDKIERLQSSTSETMDQQLKTLSEDTETRLLSFKKEILRENSKSFLGLEESLAQCQEKIKELHDEVTEHFRKERLAPIM</sequence>
<dbReference type="InParanoid" id="A0A1X7UDP3"/>
<feature type="transmembrane region" description="Helical" evidence="2">
    <location>
        <begin position="510"/>
        <end position="531"/>
    </location>
</feature>
<dbReference type="EnsemblMetazoa" id="XM_019999344.1">
    <property type="protein sequence ID" value="XP_019854903.1"/>
    <property type="gene ID" value="LOC109583850"/>
</dbReference>
<dbReference type="AlphaFoldDB" id="A0A1X7UDP3"/>
<evidence type="ECO:0000256" key="2">
    <source>
        <dbReference type="SAM" id="Phobius"/>
    </source>
</evidence>
<keyword evidence="2" id="KW-1133">Transmembrane helix</keyword>
<feature type="domain" description="Death" evidence="4">
    <location>
        <begin position="57"/>
        <end position="134"/>
    </location>
</feature>
<dbReference type="Proteomes" id="UP000007879">
    <property type="component" value="Unassembled WGS sequence"/>
</dbReference>
<evidence type="ECO:0000256" key="1">
    <source>
        <dbReference type="SAM" id="Coils"/>
    </source>
</evidence>
<reference evidence="5" key="2">
    <citation type="submission" date="2017-05" db="UniProtKB">
        <authorList>
            <consortium name="EnsemblMetazoa"/>
        </authorList>
    </citation>
    <scope>IDENTIFICATION</scope>
</reference>
<dbReference type="PROSITE" id="PS50017">
    <property type="entry name" value="DEATH_DOMAIN"/>
    <property type="match status" value="1"/>
</dbReference>
<dbReference type="KEGG" id="aqu:109583850"/>
<dbReference type="SUPFAM" id="SSF47986">
    <property type="entry name" value="DEATH domain"/>
    <property type="match status" value="1"/>
</dbReference>
<gene>
    <name evidence="5" type="primary">109583850</name>
</gene>
<keyword evidence="3" id="KW-0732">Signal</keyword>
<dbReference type="InterPro" id="IPR000488">
    <property type="entry name" value="Death_dom"/>
</dbReference>
<dbReference type="Gene3D" id="1.10.533.10">
    <property type="entry name" value="Death Domain, Fas"/>
    <property type="match status" value="1"/>
</dbReference>
<evidence type="ECO:0000259" key="4">
    <source>
        <dbReference type="PROSITE" id="PS50017"/>
    </source>
</evidence>
<dbReference type="CDD" id="cd01670">
    <property type="entry name" value="Death"/>
    <property type="match status" value="1"/>
</dbReference>
<dbReference type="GO" id="GO:0007165">
    <property type="term" value="P:signal transduction"/>
    <property type="evidence" value="ECO:0007669"/>
    <property type="project" value="InterPro"/>
</dbReference>
<keyword evidence="6" id="KW-1185">Reference proteome</keyword>
<feature type="coiled-coil region" evidence="1">
    <location>
        <begin position="590"/>
        <end position="617"/>
    </location>
</feature>
<proteinExistence type="predicted"/>
<protein>
    <recommendedName>
        <fullName evidence="4">Death domain-containing protein</fullName>
    </recommendedName>
</protein>